<evidence type="ECO:0000256" key="2">
    <source>
        <dbReference type="SAM" id="Phobius"/>
    </source>
</evidence>
<dbReference type="EMBL" id="BKCJ010001410">
    <property type="protein sequence ID" value="GEU41231.1"/>
    <property type="molecule type" value="Genomic_DNA"/>
</dbReference>
<reference evidence="3" key="1">
    <citation type="journal article" date="2019" name="Sci. Rep.">
        <title>Draft genome of Tanacetum cinerariifolium, the natural source of mosquito coil.</title>
        <authorList>
            <person name="Yamashiro T."/>
            <person name="Shiraishi A."/>
            <person name="Satake H."/>
            <person name="Nakayama K."/>
        </authorList>
    </citation>
    <scope>NUCLEOTIDE SEQUENCE</scope>
</reference>
<proteinExistence type="predicted"/>
<feature type="transmembrane region" description="Helical" evidence="2">
    <location>
        <begin position="45"/>
        <end position="64"/>
    </location>
</feature>
<sequence length="644" mass="71580">MGALDFLEGRLRCLLLEGVGSVVACEDCVCGCSCCGIVVGFVVNFGIPCLAIVVVVLLLMLLGSRRREPELVRKTVTSLSTLLFLKIPENSFEVLKILENRLKVLKVLENNLDSMKLQKNCRDRGGKYDDPMGENEPSPQPKFVLYKDPSVSASSELFALASGPTPTPILVNSCIVNGVRFVVHSRDERRTIQNIDICSPGEDREMYYEDDPDIIHVNNSSDLALTTSLDDLEITDLHIDGQSINVDAPPDIIDMSADVGRDHDGDGDDRPPSHQLAGGCQSSGNGTRKPNLRGRKAGRMHTRKETRNIGLRKITDELGPIPPERKARVLEKIEMQSFATQEYPSLIQTFFDTHNVGGVFLRDEDRRLYEEMLRLQGLGTYIDDQIMAMVRRGKQRGHIFGVGRVLAGRVKDVLDVPVPRYNHTSDVSKLKRSNKQLQKQIDMIMKAISSDDKLSSCLRSFSRNMRAGVAAVVARAGMMSGTMMRTPTRMRRMQIVRRCYIWNMLSRPHDVAGENWRGMYPLPAFLDIFSPPTCRRGILSPGTCRRGKGVYVSEDSGKSLQHLPLSPATNSSFAGRLVVGDTYLGRHVARDNSIEKARRGYVPGRLTRATSPGPHSFSQTIKCHNRGFSGIVLVTTILINTELD</sequence>
<gene>
    <name evidence="3" type="ORF">Tci_013209</name>
</gene>
<feature type="compositionally biased region" description="Basic residues" evidence="1">
    <location>
        <begin position="290"/>
        <end position="304"/>
    </location>
</feature>
<evidence type="ECO:0000256" key="1">
    <source>
        <dbReference type="SAM" id="MobiDB-lite"/>
    </source>
</evidence>
<name>A0A6L2JVX3_TANCI</name>
<accession>A0A6L2JVX3</accession>
<keyword evidence="2" id="KW-1133">Transmembrane helix</keyword>
<dbReference type="AlphaFoldDB" id="A0A6L2JVX3"/>
<keyword evidence="2" id="KW-0812">Transmembrane</keyword>
<comment type="caution">
    <text evidence="3">The sequence shown here is derived from an EMBL/GenBank/DDBJ whole genome shotgun (WGS) entry which is preliminary data.</text>
</comment>
<keyword evidence="2" id="KW-0472">Membrane</keyword>
<feature type="region of interest" description="Disordered" evidence="1">
    <location>
        <begin position="248"/>
        <end position="306"/>
    </location>
</feature>
<organism evidence="3">
    <name type="scientific">Tanacetum cinerariifolium</name>
    <name type="common">Dalmatian daisy</name>
    <name type="synonym">Chrysanthemum cinerariifolium</name>
    <dbReference type="NCBI Taxonomy" id="118510"/>
    <lineage>
        <taxon>Eukaryota</taxon>
        <taxon>Viridiplantae</taxon>
        <taxon>Streptophyta</taxon>
        <taxon>Embryophyta</taxon>
        <taxon>Tracheophyta</taxon>
        <taxon>Spermatophyta</taxon>
        <taxon>Magnoliopsida</taxon>
        <taxon>eudicotyledons</taxon>
        <taxon>Gunneridae</taxon>
        <taxon>Pentapetalae</taxon>
        <taxon>asterids</taxon>
        <taxon>campanulids</taxon>
        <taxon>Asterales</taxon>
        <taxon>Asteraceae</taxon>
        <taxon>Asteroideae</taxon>
        <taxon>Anthemideae</taxon>
        <taxon>Anthemidinae</taxon>
        <taxon>Tanacetum</taxon>
    </lineage>
</organism>
<evidence type="ECO:0000313" key="3">
    <source>
        <dbReference type="EMBL" id="GEU41231.1"/>
    </source>
</evidence>
<feature type="compositionally biased region" description="Basic and acidic residues" evidence="1">
    <location>
        <begin position="259"/>
        <end position="272"/>
    </location>
</feature>
<protein>
    <submittedName>
        <fullName evidence="3">Uncharacterized protein</fullName>
    </submittedName>
</protein>